<dbReference type="InterPro" id="IPR038883">
    <property type="entry name" value="AN11006-like"/>
</dbReference>
<sequence length="273" mass="30993">MSNTSKLLELPAELRNRIFELVVVKPQPIRTACCKPCIKDQNSWADERLLPQQPAITRANRQLRAEVLPIFYGLNTFRIPHTILREKISLKEWWESFANEASVKHVNSIIYGFLPPQLGSWSGIGGVNSRVIEIELRGTGVEGIRCEIRGLPESICTCAVESSLQVSAARGIGHTLRLLHDCVEPYLMKGICRSTNADIIIQMMRSQHRNLHCQDCGKQSSDKSVVEWLDREARREKTEKDAIGLLGQPRTTGVRDLEMRRAWPALQQLYPWA</sequence>
<name>A0AAN7VWU1_9PEZI</name>
<dbReference type="PANTHER" id="PTHR42085">
    <property type="entry name" value="F-BOX DOMAIN-CONTAINING PROTEIN"/>
    <property type="match status" value="1"/>
</dbReference>
<proteinExistence type="predicted"/>
<dbReference type="Proteomes" id="UP001310594">
    <property type="component" value="Unassembled WGS sequence"/>
</dbReference>
<evidence type="ECO:0000313" key="2">
    <source>
        <dbReference type="Proteomes" id="UP001310594"/>
    </source>
</evidence>
<reference evidence="1" key="1">
    <citation type="submission" date="2023-08" db="EMBL/GenBank/DDBJ databases">
        <title>Black Yeasts Isolated from many extreme environments.</title>
        <authorList>
            <person name="Coleine C."/>
            <person name="Stajich J.E."/>
            <person name="Selbmann L."/>
        </authorList>
    </citation>
    <scope>NUCLEOTIDE SEQUENCE</scope>
    <source>
        <strain evidence="1">CCFEE 5810</strain>
    </source>
</reference>
<dbReference type="EMBL" id="JAVRQU010000027">
    <property type="protein sequence ID" value="KAK5690083.1"/>
    <property type="molecule type" value="Genomic_DNA"/>
</dbReference>
<organism evidence="1 2">
    <name type="scientific">Elasticomyces elasticus</name>
    <dbReference type="NCBI Taxonomy" id="574655"/>
    <lineage>
        <taxon>Eukaryota</taxon>
        <taxon>Fungi</taxon>
        <taxon>Dikarya</taxon>
        <taxon>Ascomycota</taxon>
        <taxon>Pezizomycotina</taxon>
        <taxon>Dothideomycetes</taxon>
        <taxon>Dothideomycetidae</taxon>
        <taxon>Mycosphaerellales</taxon>
        <taxon>Teratosphaeriaceae</taxon>
        <taxon>Elasticomyces</taxon>
    </lineage>
</organism>
<accession>A0AAN7VWU1</accession>
<dbReference type="PANTHER" id="PTHR42085:SF1">
    <property type="entry name" value="F-BOX DOMAIN-CONTAINING PROTEIN"/>
    <property type="match status" value="1"/>
</dbReference>
<gene>
    <name evidence="1" type="ORF">LTR97_012568</name>
</gene>
<dbReference type="AlphaFoldDB" id="A0AAN7VWU1"/>
<comment type="caution">
    <text evidence="1">The sequence shown here is derived from an EMBL/GenBank/DDBJ whole genome shotgun (WGS) entry which is preliminary data.</text>
</comment>
<evidence type="ECO:0008006" key="3">
    <source>
        <dbReference type="Google" id="ProtNLM"/>
    </source>
</evidence>
<evidence type="ECO:0000313" key="1">
    <source>
        <dbReference type="EMBL" id="KAK5690083.1"/>
    </source>
</evidence>
<protein>
    <recommendedName>
        <fullName evidence="3">F-box domain-containing protein</fullName>
    </recommendedName>
</protein>